<keyword evidence="2" id="KW-1185">Reference proteome</keyword>
<dbReference type="HOGENOM" id="CLU_847734_0_0_1"/>
<dbReference type="GeneID" id="25298423"/>
<gene>
    <name evidence="1" type="ORF">Z518_10352</name>
</gene>
<organism evidence="1 2">
    <name type="scientific">Rhinocladiella mackenziei CBS 650.93</name>
    <dbReference type="NCBI Taxonomy" id="1442369"/>
    <lineage>
        <taxon>Eukaryota</taxon>
        <taxon>Fungi</taxon>
        <taxon>Dikarya</taxon>
        <taxon>Ascomycota</taxon>
        <taxon>Pezizomycotina</taxon>
        <taxon>Eurotiomycetes</taxon>
        <taxon>Chaetothyriomycetidae</taxon>
        <taxon>Chaetothyriales</taxon>
        <taxon>Herpotrichiellaceae</taxon>
        <taxon>Rhinocladiella</taxon>
    </lineage>
</organism>
<dbReference type="Proteomes" id="UP000053617">
    <property type="component" value="Unassembled WGS sequence"/>
</dbReference>
<proteinExistence type="predicted"/>
<dbReference type="VEuPathDB" id="FungiDB:Z518_10352"/>
<dbReference type="RefSeq" id="XP_013267350.1">
    <property type="nucleotide sequence ID" value="XM_013411896.1"/>
</dbReference>
<reference evidence="1 2" key="1">
    <citation type="submission" date="2015-01" db="EMBL/GenBank/DDBJ databases">
        <title>The Genome Sequence of Rhinocladiella mackenzie CBS 650.93.</title>
        <authorList>
            <consortium name="The Broad Institute Genomics Platform"/>
            <person name="Cuomo C."/>
            <person name="de Hoog S."/>
            <person name="Gorbushina A."/>
            <person name="Stielow B."/>
            <person name="Teixiera M."/>
            <person name="Abouelleil A."/>
            <person name="Chapman S.B."/>
            <person name="Priest M."/>
            <person name="Young S.K."/>
            <person name="Wortman J."/>
            <person name="Nusbaum C."/>
            <person name="Birren B."/>
        </authorList>
    </citation>
    <scope>NUCLEOTIDE SEQUENCE [LARGE SCALE GENOMIC DNA]</scope>
    <source>
        <strain evidence="1 2">CBS 650.93</strain>
    </source>
</reference>
<protein>
    <submittedName>
        <fullName evidence="1">Rhinocladiella mackenziei CBS 650.93 unplaced genomic scaffold supercont1.9, whole genome shotgun sequence</fullName>
    </submittedName>
</protein>
<name>A0A0D2I356_9EURO</name>
<dbReference type="AlphaFoldDB" id="A0A0D2I356"/>
<evidence type="ECO:0000313" key="1">
    <source>
        <dbReference type="EMBL" id="KIX00214.1"/>
    </source>
</evidence>
<dbReference type="EMBL" id="KN847483">
    <property type="protein sequence ID" value="KIX00214.1"/>
    <property type="molecule type" value="Genomic_DNA"/>
</dbReference>
<evidence type="ECO:0000313" key="2">
    <source>
        <dbReference type="Proteomes" id="UP000053617"/>
    </source>
</evidence>
<sequence>MSFKDMFPSTDSDTTGVMWYHSIQTALIQCSSNGSSQYHDKPYGLTNSVDMLVNSQVVHRLTIGPGLTASHFPDSVQAGSQSIRLKRNGNIDVSASGGLCVSSSCLDATYNMSYQVVPMTRIVPQTTIILMERSRCTTVPPLGEKFPALMDSHPSDDPNPVAMWKDSHADFAWSDAISYWRLIWNSLINLHNQYNTLYGGLTSSFDQVSDDVDTIVDTFAPNSDNGLQISAMDIFSDIYSLFGSMSWTSREWYGVSYSKSPGAEFGRGASLLNNGHKNGWSPADYNSPATLHDVGEDGIGTTGLANNSIGVFDEARQSVSCGYKYARD</sequence>
<accession>A0A0D2I356</accession>